<dbReference type="EMBL" id="BSPX01000059">
    <property type="protein sequence ID" value="GLT23763.1"/>
    <property type="molecule type" value="Genomic_DNA"/>
</dbReference>
<accession>A0ABQ6FDS9</accession>
<sequence length="149" mass="15744">MFRLPLLVLTTAIALAAAPARAGGVEAYCPDLKWVLLAPPGGSAVQVIDVSRGVTPLSTLRSRPRGAVLAVHVQVASRRVWVLAENGLDAHDGFNGRVLGHWRAPEGVRLDRLEADAAGRLTAWSGARPFEAVQGAAMLVPAGARVSWR</sequence>
<reference evidence="3" key="1">
    <citation type="journal article" date="2019" name="Int. J. Syst. Evol. Microbiol.">
        <title>The Global Catalogue of Microorganisms (GCM) 10K type strain sequencing project: providing services to taxonomists for standard genome sequencing and annotation.</title>
        <authorList>
            <consortium name="The Broad Institute Genomics Platform"/>
            <consortium name="The Broad Institute Genome Sequencing Center for Infectious Disease"/>
            <person name="Wu L."/>
            <person name="Ma J."/>
        </authorList>
    </citation>
    <scope>NUCLEOTIDE SEQUENCE [LARGE SCALE GENOMIC DNA]</scope>
    <source>
        <strain evidence="3">NBRC 102407</strain>
    </source>
</reference>
<name>A0ABQ6FDS9_9RHOO</name>
<dbReference type="RefSeq" id="WP_284188945.1">
    <property type="nucleotide sequence ID" value="NZ_BSPX01000059.1"/>
</dbReference>
<dbReference type="Proteomes" id="UP001157167">
    <property type="component" value="Unassembled WGS sequence"/>
</dbReference>
<evidence type="ECO:0000256" key="1">
    <source>
        <dbReference type="SAM" id="SignalP"/>
    </source>
</evidence>
<feature type="signal peptide" evidence="1">
    <location>
        <begin position="1"/>
        <end position="22"/>
    </location>
</feature>
<gene>
    <name evidence="2" type="ORF">GCM10007933_32340</name>
</gene>
<comment type="caution">
    <text evidence="2">The sequence shown here is derived from an EMBL/GenBank/DDBJ whole genome shotgun (WGS) entry which is preliminary data.</text>
</comment>
<keyword evidence="1" id="KW-0732">Signal</keyword>
<proteinExistence type="predicted"/>
<keyword evidence="3" id="KW-1185">Reference proteome</keyword>
<evidence type="ECO:0000313" key="2">
    <source>
        <dbReference type="EMBL" id="GLT23763.1"/>
    </source>
</evidence>
<feature type="chain" id="PRO_5046378573" evidence="1">
    <location>
        <begin position="23"/>
        <end position="149"/>
    </location>
</feature>
<organism evidence="2 3">
    <name type="scientific">Zoogloea oryzae</name>
    <dbReference type="NCBI Taxonomy" id="310767"/>
    <lineage>
        <taxon>Bacteria</taxon>
        <taxon>Pseudomonadati</taxon>
        <taxon>Pseudomonadota</taxon>
        <taxon>Betaproteobacteria</taxon>
        <taxon>Rhodocyclales</taxon>
        <taxon>Zoogloeaceae</taxon>
        <taxon>Zoogloea</taxon>
    </lineage>
</organism>
<evidence type="ECO:0000313" key="3">
    <source>
        <dbReference type="Proteomes" id="UP001157167"/>
    </source>
</evidence>
<protein>
    <submittedName>
        <fullName evidence="2">Uncharacterized protein</fullName>
    </submittedName>
</protein>